<evidence type="ECO:0000259" key="13">
    <source>
        <dbReference type="Pfam" id="PF12894"/>
    </source>
</evidence>
<dbReference type="GO" id="GO:0005789">
    <property type="term" value="C:endoplasmic reticulum membrane"/>
    <property type="evidence" value="ECO:0007669"/>
    <property type="project" value="UniProtKB-SubCell"/>
</dbReference>
<dbReference type="Proteomes" id="UP000092600">
    <property type="component" value="Unassembled WGS sequence"/>
</dbReference>
<dbReference type="PANTHER" id="PTHR23284:SF0">
    <property type="entry name" value="PROLACTIN REGULATORY ELEMENT-BINDING PROTEIN"/>
    <property type="match status" value="1"/>
</dbReference>
<evidence type="ECO:0000256" key="11">
    <source>
        <dbReference type="SAM" id="MobiDB-lite"/>
    </source>
</evidence>
<dbReference type="InterPro" id="IPR024977">
    <property type="entry name" value="Apc4-like_WD40_dom"/>
</dbReference>
<dbReference type="EMBL" id="LSRQ01000679">
    <property type="protein sequence ID" value="OAY81332.1"/>
    <property type="molecule type" value="Genomic_DNA"/>
</dbReference>
<keyword evidence="5" id="KW-0677">Repeat</keyword>
<keyword evidence="6" id="KW-0256">Endoplasmic reticulum</keyword>
<keyword evidence="4 12" id="KW-0812">Transmembrane</keyword>
<sequence>MARGRREIPPCSKTYGFPIYCAAWVPLSQISAAAAAADDDDDDHDNDKRGEGGGGGDPSLPRHKGDRLLVTLGGGGGEGRSGVPNALVVSHFDLPSRSLSDQPVFRMGTDADVPYRMAVHPGGDGIICSFPKNCRWLSQDCFSFSPNDREYTLQLFKWDFSESEETLSLRSPGETLENLEDGGLQLALSFNEEGSILATGSEDGGLMVFKWPSMESVLEETVANTTVKDLDFSSDGKFLASLRNSGPCKVWDLASSKVVANLSREDGEIFSFCRFSRSSADSQVLFVTAMHGDQGKIISWNTTSWKRIGTKRIVRDPISAFNISSDGKLMAIGTTEGSIEVLSSANMQVQTRVKKAHLGIVTALVFSHDSRALLSSSFDSTARVTTIETRKSNGFSAWIIILVIILAILVYFMKSKQTL</sequence>
<dbReference type="SUPFAM" id="SSF50998">
    <property type="entry name" value="Quinoprotein alcohol dehydrogenase-like"/>
    <property type="match status" value="1"/>
</dbReference>
<evidence type="ECO:0000256" key="2">
    <source>
        <dbReference type="ARBA" id="ARBA00022448"/>
    </source>
</evidence>
<evidence type="ECO:0000256" key="12">
    <source>
        <dbReference type="SAM" id="Phobius"/>
    </source>
</evidence>
<comment type="subcellular location">
    <subcellularLocation>
        <location evidence="1">Endoplasmic reticulum membrane</location>
        <topology evidence="1">Single-pass membrane protein</topology>
    </subcellularLocation>
</comment>
<dbReference type="GO" id="GO:0003400">
    <property type="term" value="P:regulation of COPII vesicle coating"/>
    <property type="evidence" value="ECO:0007669"/>
    <property type="project" value="TreeGrafter"/>
</dbReference>
<keyword evidence="8" id="KW-0653">Protein transport</keyword>
<keyword evidence="3" id="KW-0853">WD repeat</keyword>
<dbReference type="Pfam" id="PF00400">
    <property type="entry name" value="WD40"/>
    <property type="match status" value="1"/>
</dbReference>
<feature type="region of interest" description="Disordered" evidence="11">
    <location>
        <begin position="35"/>
        <end position="77"/>
    </location>
</feature>
<evidence type="ECO:0000256" key="4">
    <source>
        <dbReference type="ARBA" id="ARBA00022692"/>
    </source>
</evidence>
<dbReference type="Gene3D" id="2.130.10.10">
    <property type="entry name" value="YVTN repeat-like/Quinoprotein amine dehydrogenase"/>
    <property type="match status" value="1"/>
</dbReference>
<feature type="domain" description="Anaphase-promoting complex subunit 4-like WD40" evidence="13">
    <location>
        <begin position="189"/>
        <end position="269"/>
    </location>
</feature>
<gene>
    <name evidence="14" type="ORF">ACMD2_18265</name>
</gene>
<evidence type="ECO:0000256" key="5">
    <source>
        <dbReference type="ARBA" id="ARBA00022737"/>
    </source>
</evidence>
<dbReference type="GO" id="GO:0015031">
    <property type="term" value="P:protein transport"/>
    <property type="evidence" value="ECO:0007669"/>
    <property type="project" value="UniProtKB-KW"/>
</dbReference>
<dbReference type="STRING" id="4615.A0A199VVR5"/>
<comment type="caution">
    <text evidence="14">The sequence shown here is derived from an EMBL/GenBank/DDBJ whole genome shotgun (WGS) entry which is preliminary data.</text>
</comment>
<evidence type="ECO:0000313" key="15">
    <source>
        <dbReference type="Proteomes" id="UP000092600"/>
    </source>
</evidence>
<dbReference type="InterPro" id="IPR011047">
    <property type="entry name" value="Quinoprotein_ADH-like_sf"/>
</dbReference>
<proteinExistence type="predicted"/>
<evidence type="ECO:0000256" key="9">
    <source>
        <dbReference type="ARBA" id="ARBA00022989"/>
    </source>
</evidence>
<dbReference type="InterPro" id="IPR001680">
    <property type="entry name" value="WD40_rpt"/>
</dbReference>
<keyword evidence="9 12" id="KW-1133">Transmembrane helix</keyword>
<evidence type="ECO:0000256" key="6">
    <source>
        <dbReference type="ARBA" id="ARBA00022824"/>
    </source>
</evidence>
<protein>
    <submittedName>
        <fullName evidence="14">SEC12-like protein 2</fullName>
    </submittedName>
</protein>
<dbReference type="AlphaFoldDB" id="A0A199VVR5"/>
<name>A0A199VVR5_ANACO</name>
<reference evidence="14 15" key="1">
    <citation type="journal article" date="2016" name="DNA Res.">
        <title>The draft genome of MD-2 pineapple using hybrid error correction of long reads.</title>
        <authorList>
            <person name="Redwan R.M."/>
            <person name="Saidin A."/>
            <person name="Kumar S.V."/>
        </authorList>
    </citation>
    <scope>NUCLEOTIDE SEQUENCE [LARGE SCALE GENOMIC DNA]</scope>
    <source>
        <strain evidence="15">cv. MD2</strain>
        <tissue evidence="14">Leaf</tissue>
    </source>
</reference>
<organism evidence="14 15">
    <name type="scientific">Ananas comosus</name>
    <name type="common">Pineapple</name>
    <name type="synonym">Ananas ananas</name>
    <dbReference type="NCBI Taxonomy" id="4615"/>
    <lineage>
        <taxon>Eukaryota</taxon>
        <taxon>Viridiplantae</taxon>
        <taxon>Streptophyta</taxon>
        <taxon>Embryophyta</taxon>
        <taxon>Tracheophyta</taxon>
        <taxon>Spermatophyta</taxon>
        <taxon>Magnoliopsida</taxon>
        <taxon>Liliopsida</taxon>
        <taxon>Poales</taxon>
        <taxon>Bromeliaceae</taxon>
        <taxon>Bromelioideae</taxon>
        <taxon>Ananas</taxon>
    </lineage>
</organism>
<evidence type="ECO:0000256" key="7">
    <source>
        <dbReference type="ARBA" id="ARBA00022892"/>
    </source>
</evidence>
<evidence type="ECO:0000256" key="10">
    <source>
        <dbReference type="ARBA" id="ARBA00023136"/>
    </source>
</evidence>
<dbReference type="Pfam" id="PF12894">
    <property type="entry name" value="ANAPC4_WD40"/>
    <property type="match status" value="1"/>
</dbReference>
<dbReference type="SMART" id="SM00320">
    <property type="entry name" value="WD40"/>
    <property type="match status" value="4"/>
</dbReference>
<dbReference type="InterPro" id="IPR015943">
    <property type="entry name" value="WD40/YVTN_repeat-like_dom_sf"/>
</dbReference>
<evidence type="ECO:0000256" key="8">
    <source>
        <dbReference type="ARBA" id="ARBA00022927"/>
    </source>
</evidence>
<keyword evidence="7" id="KW-0931">ER-Golgi transport</keyword>
<keyword evidence="2" id="KW-0813">Transport</keyword>
<dbReference type="GO" id="GO:0005085">
    <property type="term" value="F:guanyl-nucleotide exchange factor activity"/>
    <property type="evidence" value="ECO:0007669"/>
    <property type="project" value="InterPro"/>
</dbReference>
<feature type="transmembrane region" description="Helical" evidence="12">
    <location>
        <begin position="395"/>
        <end position="413"/>
    </location>
</feature>
<keyword evidence="10 12" id="KW-0472">Membrane</keyword>
<dbReference type="FunFam" id="2.130.10.10:FF:000612">
    <property type="entry name" value="SEC12-like protein 2"/>
    <property type="match status" value="1"/>
</dbReference>
<evidence type="ECO:0000256" key="1">
    <source>
        <dbReference type="ARBA" id="ARBA00004389"/>
    </source>
</evidence>
<evidence type="ECO:0000313" key="14">
    <source>
        <dbReference type="EMBL" id="OAY81332.1"/>
    </source>
</evidence>
<dbReference type="GO" id="GO:0006888">
    <property type="term" value="P:endoplasmic reticulum to Golgi vesicle-mediated transport"/>
    <property type="evidence" value="ECO:0007669"/>
    <property type="project" value="TreeGrafter"/>
</dbReference>
<evidence type="ECO:0000256" key="3">
    <source>
        <dbReference type="ARBA" id="ARBA00022574"/>
    </source>
</evidence>
<accession>A0A199VVR5</accession>
<dbReference type="InterPro" id="IPR045260">
    <property type="entry name" value="Sec12-like"/>
</dbReference>
<dbReference type="PANTHER" id="PTHR23284">
    <property type="entry name" value="PROLACTIN REGULATORY ELEMENT BINDING PROTEIN"/>
    <property type="match status" value="1"/>
</dbReference>